<accession>A0AAW5M172</accession>
<evidence type="ECO:0000313" key="2">
    <source>
        <dbReference type="EMBL" id="MCR1914699.1"/>
    </source>
</evidence>
<reference evidence="2" key="1">
    <citation type="submission" date="2022-07" db="EMBL/GenBank/DDBJ databases">
        <title>Enhanced cultured diversity of the mouse gut microbiota enables custom-made synthetic communities.</title>
        <authorList>
            <person name="Afrizal A."/>
        </authorList>
    </citation>
    <scope>NUCLEOTIDE SEQUENCE</scope>
    <source>
        <strain evidence="2">DSM 100219</strain>
    </source>
</reference>
<dbReference type="RefSeq" id="WP_146282764.1">
    <property type="nucleotide sequence ID" value="NZ_JANKAU010000003.1"/>
</dbReference>
<feature type="transmembrane region" description="Helical" evidence="1">
    <location>
        <begin position="39"/>
        <end position="59"/>
    </location>
</feature>
<protein>
    <submittedName>
        <fullName evidence="2">Uncharacterized protein</fullName>
    </submittedName>
</protein>
<evidence type="ECO:0000313" key="3">
    <source>
        <dbReference type="Proteomes" id="UP001206357"/>
    </source>
</evidence>
<evidence type="ECO:0000256" key="1">
    <source>
        <dbReference type="SAM" id="Phobius"/>
    </source>
</evidence>
<organism evidence="2 3">
    <name type="scientific">Lactobacillus johnsonii</name>
    <dbReference type="NCBI Taxonomy" id="33959"/>
    <lineage>
        <taxon>Bacteria</taxon>
        <taxon>Bacillati</taxon>
        <taxon>Bacillota</taxon>
        <taxon>Bacilli</taxon>
        <taxon>Lactobacillales</taxon>
        <taxon>Lactobacillaceae</taxon>
        <taxon>Lactobacillus</taxon>
    </lineage>
</organism>
<keyword evidence="1" id="KW-0472">Membrane</keyword>
<comment type="caution">
    <text evidence="2">The sequence shown here is derived from an EMBL/GenBank/DDBJ whole genome shotgun (WGS) entry which is preliminary data.</text>
</comment>
<dbReference type="EMBL" id="JANKAU010000003">
    <property type="protein sequence ID" value="MCR1914699.1"/>
    <property type="molecule type" value="Genomic_DNA"/>
</dbReference>
<gene>
    <name evidence="2" type="ORF">NSA17_04570</name>
</gene>
<proteinExistence type="predicted"/>
<keyword evidence="1" id="KW-1133">Transmembrane helix</keyword>
<feature type="transmembrane region" description="Helical" evidence="1">
    <location>
        <begin position="12"/>
        <end position="33"/>
    </location>
</feature>
<dbReference type="Proteomes" id="UP001206357">
    <property type="component" value="Unassembled WGS sequence"/>
</dbReference>
<sequence length="68" mass="8222">MPKEEKKTNNSRGSTTNFIFFLWRVEITTFLYFVKDISIFELIALNYWLLGISNIELFIKLEKKRLMK</sequence>
<name>A0AAW5M172_LACJH</name>
<keyword evidence="1" id="KW-0812">Transmembrane</keyword>
<dbReference type="AlphaFoldDB" id="A0AAW5M172"/>